<dbReference type="PANTHER" id="PTHR46832:SF1">
    <property type="entry name" value="5'-METHYLTHIOADENOSINE_S-ADENOSYLHOMOCYSTEINE NUCLEOSIDASE"/>
    <property type="match status" value="1"/>
</dbReference>
<organism evidence="2 3">
    <name type="scientific">Saccharopolyspora halophila</name>
    <dbReference type="NCBI Taxonomy" id="405551"/>
    <lineage>
        <taxon>Bacteria</taxon>
        <taxon>Bacillati</taxon>
        <taxon>Actinomycetota</taxon>
        <taxon>Actinomycetes</taxon>
        <taxon>Pseudonocardiales</taxon>
        <taxon>Pseudonocardiaceae</taxon>
        <taxon>Saccharopolyspora</taxon>
    </lineage>
</organism>
<evidence type="ECO:0000313" key="2">
    <source>
        <dbReference type="EMBL" id="GAA2353876.1"/>
    </source>
</evidence>
<comment type="caution">
    <text evidence="2">The sequence shown here is derived from an EMBL/GenBank/DDBJ whole genome shotgun (WGS) entry which is preliminary data.</text>
</comment>
<dbReference type="PANTHER" id="PTHR46832">
    <property type="entry name" value="5'-METHYLTHIOADENOSINE/S-ADENOSYLHOMOCYSTEINE NUCLEOSIDASE"/>
    <property type="match status" value="1"/>
</dbReference>
<dbReference type="Gene3D" id="3.40.50.1580">
    <property type="entry name" value="Nucleoside phosphorylase domain"/>
    <property type="match status" value="1"/>
</dbReference>
<name>A0ABP5TLG6_9PSEU</name>
<dbReference type="InterPro" id="IPR035994">
    <property type="entry name" value="Nucleoside_phosphorylase_sf"/>
</dbReference>
<gene>
    <name evidence="2" type="ORF">GCM10009854_34870</name>
</gene>
<evidence type="ECO:0000259" key="1">
    <source>
        <dbReference type="Pfam" id="PF01048"/>
    </source>
</evidence>
<dbReference type="RefSeq" id="WP_344133435.1">
    <property type="nucleotide sequence ID" value="NZ_BAAARA010000010.1"/>
</dbReference>
<keyword evidence="3" id="KW-1185">Reference proteome</keyword>
<reference evidence="3" key="1">
    <citation type="journal article" date="2019" name="Int. J. Syst. Evol. Microbiol.">
        <title>The Global Catalogue of Microorganisms (GCM) 10K type strain sequencing project: providing services to taxonomists for standard genome sequencing and annotation.</title>
        <authorList>
            <consortium name="The Broad Institute Genomics Platform"/>
            <consortium name="The Broad Institute Genome Sequencing Center for Infectious Disease"/>
            <person name="Wu L."/>
            <person name="Ma J."/>
        </authorList>
    </citation>
    <scope>NUCLEOTIDE SEQUENCE [LARGE SCALE GENOMIC DNA]</scope>
    <source>
        <strain evidence="3">JCM 16221</strain>
    </source>
</reference>
<sequence length="219" mass="22967">MTMSSKMLICAPMRLEARALRSAQGSREVGREMLRGNGLHGDTTVRCTGYGPKRSAHSAVRLLAADFDVLLVAGLAGGLTPDVGSGDVVVASEIRSRNDVVPCGAADSLAAELVRSGFPVRRGPIVSTDRLVHGSRRTELAATGALAVDLESAVLAQAAGERPVAVVRVVVDAVGQPLLHPGTARRGLTALARLHAVGACLRRWGRHIPPEIHTTREEA</sequence>
<accession>A0ABP5TLG6</accession>
<dbReference type="InterPro" id="IPR000845">
    <property type="entry name" value="Nucleoside_phosphorylase_d"/>
</dbReference>
<dbReference type="Pfam" id="PF01048">
    <property type="entry name" value="PNP_UDP_1"/>
    <property type="match status" value="1"/>
</dbReference>
<feature type="domain" description="Nucleoside phosphorylase" evidence="1">
    <location>
        <begin position="15"/>
        <end position="177"/>
    </location>
</feature>
<protein>
    <submittedName>
        <fullName evidence="2">Lipoprotein</fullName>
    </submittedName>
</protein>
<dbReference type="SUPFAM" id="SSF53167">
    <property type="entry name" value="Purine and uridine phosphorylases"/>
    <property type="match status" value="1"/>
</dbReference>
<evidence type="ECO:0000313" key="3">
    <source>
        <dbReference type="Proteomes" id="UP001501218"/>
    </source>
</evidence>
<keyword evidence="2" id="KW-0449">Lipoprotein</keyword>
<dbReference type="Proteomes" id="UP001501218">
    <property type="component" value="Unassembled WGS sequence"/>
</dbReference>
<proteinExistence type="predicted"/>
<dbReference type="EMBL" id="BAAARA010000010">
    <property type="protein sequence ID" value="GAA2353876.1"/>
    <property type="molecule type" value="Genomic_DNA"/>
</dbReference>